<feature type="transmembrane region" description="Helical" evidence="1">
    <location>
        <begin position="43"/>
        <end position="60"/>
    </location>
</feature>
<sequence length="78" mass="8706">MNITGITGDAFKDWIIAIMGNIFIVILVVRSVGYYLRKEWGELVGHILVAVVVAAIVYFPDQFVTFLKGLWTLFTGQG</sequence>
<feature type="transmembrane region" description="Helical" evidence="1">
    <location>
        <begin position="14"/>
        <end position="36"/>
    </location>
</feature>
<reference evidence="2" key="1">
    <citation type="submission" date="2022-07" db="EMBL/GenBank/DDBJ databases">
        <authorList>
            <person name="Wu T."/>
        </authorList>
    </citation>
    <scope>NUCLEOTIDE SEQUENCE</scope>
    <source>
        <strain evidence="2">SD-1</strain>
        <plasmid evidence="2">unnamed6</plasmid>
    </source>
</reference>
<evidence type="ECO:0000313" key="3">
    <source>
        <dbReference type="Proteomes" id="UP001163293"/>
    </source>
</evidence>
<dbReference type="AlphaFoldDB" id="A0AAX3EQJ8"/>
<proteinExistence type="predicted"/>
<gene>
    <name evidence="2" type="ORF">NL394_23960</name>
</gene>
<protein>
    <recommendedName>
        <fullName evidence="4">Stage III sporulation protein AC</fullName>
    </recommendedName>
</protein>
<geneLocation type="plasmid" evidence="2 3">
    <name>unnamed6</name>
</geneLocation>
<keyword evidence="1" id="KW-0472">Membrane</keyword>
<organism evidence="2 3">
    <name type="scientific">Paenarthrobacter ureafaciens</name>
    <dbReference type="NCBI Taxonomy" id="37931"/>
    <lineage>
        <taxon>Bacteria</taxon>
        <taxon>Bacillati</taxon>
        <taxon>Actinomycetota</taxon>
        <taxon>Actinomycetes</taxon>
        <taxon>Micrococcales</taxon>
        <taxon>Micrococcaceae</taxon>
        <taxon>Paenarthrobacter</taxon>
    </lineage>
</organism>
<evidence type="ECO:0008006" key="4">
    <source>
        <dbReference type="Google" id="ProtNLM"/>
    </source>
</evidence>
<keyword evidence="2" id="KW-0614">Plasmid</keyword>
<evidence type="ECO:0000256" key="1">
    <source>
        <dbReference type="SAM" id="Phobius"/>
    </source>
</evidence>
<accession>A0AAX3EQJ8</accession>
<name>A0AAX3EQJ8_PAEUR</name>
<keyword evidence="1" id="KW-0812">Transmembrane</keyword>
<keyword evidence="1" id="KW-1133">Transmembrane helix</keyword>
<keyword evidence="3" id="KW-1185">Reference proteome</keyword>
<dbReference type="EMBL" id="CP101191">
    <property type="protein sequence ID" value="UYW00216.1"/>
    <property type="molecule type" value="Genomic_DNA"/>
</dbReference>
<evidence type="ECO:0000313" key="2">
    <source>
        <dbReference type="EMBL" id="UYW00216.1"/>
    </source>
</evidence>
<dbReference type="RefSeq" id="WP_264450222.1">
    <property type="nucleotide sequence ID" value="NZ_CP101191.1"/>
</dbReference>
<dbReference type="Proteomes" id="UP001163293">
    <property type="component" value="Plasmid unnamed6"/>
</dbReference>